<sequence>MPTECNLFMIMDNSKYNRGVDLSKFYILIHYKKLGVLIKKQWKTLTVSLELSFDVPHQRYPTFFMVLAYAVQIIAMISLYVATQQYGLYLLYLLLSFYFLAITSQATPK</sequence>
<evidence type="ECO:0000256" key="1">
    <source>
        <dbReference type="SAM" id="Phobius"/>
    </source>
</evidence>
<keyword evidence="1" id="KW-0472">Membrane</keyword>
<evidence type="ECO:0000313" key="3">
    <source>
        <dbReference type="Proteomes" id="UP001615550"/>
    </source>
</evidence>
<keyword evidence="1" id="KW-0812">Transmembrane</keyword>
<name>A0ABW8D8B8_9GAMM</name>
<proteinExistence type="predicted"/>
<organism evidence="2 3">
    <name type="scientific">Legionella lytica</name>
    <dbReference type="NCBI Taxonomy" id="96232"/>
    <lineage>
        <taxon>Bacteria</taxon>
        <taxon>Pseudomonadati</taxon>
        <taxon>Pseudomonadota</taxon>
        <taxon>Gammaproteobacteria</taxon>
        <taxon>Legionellales</taxon>
        <taxon>Legionellaceae</taxon>
        <taxon>Legionella</taxon>
    </lineage>
</organism>
<protein>
    <submittedName>
        <fullName evidence="2">Uncharacterized protein</fullName>
    </submittedName>
</protein>
<feature type="transmembrane region" description="Helical" evidence="1">
    <location>
        <begin position="89"/>
        <end position="107"/>
    </location>
</feature>
<gene>
    <name evidence="2" type="ORF">ACD661_04120</name>
</gene>
<reference evidence="2 3" key="1">
    <citation type="submission" date="2024-08" db="EMBL/GenBank/DDBJ databases">
        <title>Draft Genome Sequence of Legionella lytica strain DSB2004, Isolated From a Fire Sprinkler System.</title>
        <authorList>
            <person name="Everhart A.D."/>
            <person name="Kidane D.T."/>
            <person name="Farone A.L."/>
            <person name="Farone M.B."/>
        </authorList>
    </citation>
    <scope>NUCLEOTIDE SEQUENCE [LARGE SCALE GENOMIC DNA]</scope>
    <source>
        <strain evidence="2 3">DSB2004</strain>
    </source>
</reference>
<keyword evidence="3" id="KW-1185">Reference proteome</keyword>
<dbReference type="RefSeq" id="WP_400186526.1">
    <property type="nucleotide sequence ID" value="NZ_JBGORX010000001.1"/>
</dbReference>
<dbReference type="Proteomes" id="UP001615550">
    <property type="component" value="Unassembled WGS sequence"/>
</dbReference>
<accession>A0ABW8D8B8</accession>
<evidence type="ECO:0000313" key="2">
    <source>
        <dbReference type="EMBL" id="MFJ1267745.1"/>
    </source>
</evidence>
<feature type="transmembrane region" description="Helical" evidence="1">
    <location>
        <begin position="60"/>
        <end position="82"/>
    </location>
</feature>
<dbReference type="EMBL" id="JBGORX010000001">
    <property type="protein sequence ID" value="MFJ1267745.1"/>
    <property type="molecule type" value="Genomic_DNA"/>
</dbReference>
<comment type="caution">
    <text evidence="2">The sequence shown here is derived from an EMBL/GenBank/DDBJ whole genome shotgun (WGS) entry which is preliminary data.</text>
</comment>
<keyword evidence="1" id="KW-1133">Transmembrane helix</keyword>